<organism evidence="2 3">
    <name type="scientific">Dorcoceras hygrometricum</name>
    <dbReference type="NCBI Taxonomy" id="472368"/>
    <lineage>
        <taxon>Eukaryota</taxon>
        <taxon>Viridiplantae</taxon>
        <taxon>Streptophyta</taxon>
        <taxon>Embryophyta</taxon>
        <taxon>Tracheophyta</taxon>
        <taxon>Spermatophyta</taxon>
        <taxon>Magnoliopsida</taxon>
        <taxon>eudicotyledons</taxon>
        <taxon>Gunneridae</taxon>
        <taxon>Pentapetalae</taxon>
        <taxon>asterids</taxon>
        <taxon>lamiids</taxon>
        <taxon>Lamiales</taxon>
        <taxon>Gesneriaceae</taxon>
        <taxon>Didymocarpoideae</taxon>
        <taxon>Trichosporeae</taxon>
        <taxon>Loxocarpinae</taxon>
        <taxon>Dorcoceras</taxon>
    </lineage>
</organism>
<evidence type="ECO:0000313" key="2">
    <source>
        <dbReference type="EMBL" id="KZV56569.1"/>
    </source>
</evidence>
<accession>A0A2Z7D9L4</accession>
<dbReference type="OrthoDB" id="1713821at2759"/>
<evidence type="ECO:0000313" key="3">
    <source>
        <dbReference type="Proteomes" id="UP000250235"/>
    </source>
</evidence>
<dbReference type="Proteomes" id="UP000250235">
    <property type="component" value="Unassembled WGS sequence"/>
</dbReference>
<reference evidence="2 3" key="1">
    <citation type="journal article" date="2015" name="Proc. Natl. Acad. Sci. U.S.A.">
        <title>The resurrection genome of Boea hygrometrica: A blueprint for survival of dehydration.</title>
        <authorList>
            <person name="Xiao L."/>
            <person name="Yang G."/>
            <person name="Zhang L."/>
            <person name="Yang X."/>
            <person name="Zhao S."/>
            <person name="Ji Z."/>
            <person name="Zhou Q."/>
            <person name="Hu M."/>
            <person name="Wang Y."/>
            <person name="Chen M."/>
            <person name="Xu Y."/>
            <person name="Jin H."/>
            <person name="Xiao X."/>
            <person name="Hu G."/>
            <person name="Bao F."/>
            <person name="Hu Y."/>
            <person name="Wan P."/>
            <person name="Li L."/>
            <person name="Deng X."/>
            <person name="Kuang T."/>
            <person name="Xiang C."/>
            <person name="Zhu J.K."/>
            <person name="Oliver M.J."/>
            <person name="He Y."/>
        </authorList>
    </citation>
    <scope>NUCLEOTIDE SEQUENCE [LARGE SCALE GENOMIC DNA]</scope>
    <source>
        <strain evidence="3">cv. XS01</strain>
    </source>
</reference>
<dbReference type="AlphaFoldDB" id="A0A2Z7D9L4"/>
<evidence type="ECO:0000256" key="1">
    <source>
        <dbReference type="SAM" id="MobiDB-lite"/>
    </source>
</evidence>
<name>A0A2Z7D9L4_9LAMI</name>
<gene>
    <name evidence="2" type="ORF">F511_43637</name>
</gene>
<proteinExistence type="predicted"/>
<protein>
    <submittedName>
        <fullName evidence="2">Uncharacterized protein</fullName>
    </submittedName>
</protein>
<dbReference type="EMBL" id="KQ988075">
    <property type="protein sequence ID" value="KZV56569.1"/>
    <property type="molecule type" value="Genomic_DNA"/>
</dbReference>
<sequence>MPVECRRLDRGGQHAPSGVPRRLRALGAGLWAPHSTRLETRTKESDKMPRHLIIDAHEWIN</sequence>
<keyword evidence="3" id="KW-1185">Reference proteome</keyword>
<feature type="region of interest" description="Disordered" evidence="1">
    <location>
        <begin position="1"/>
        <end position="21"/>
    </location>
</feature>
<feature type="compositionally biased region" description="Basic and acidic residues" evidence="1">
    <location>
        <begin position="1"/>
        <end position="12"/>
    </location>
</feature>